<dbReference type="SUPFAM" id="SSF51658">
    <property type="entry name" value="Xylose isomerase-like"/>
    <property type="match status" value="1"/>
</dbReference>
<evidence type="ECO:0000313" key="4">
    <source>
        <dbReference type="Proteomes" id="UP000772196"/>
    </source>
</evidence>
<reference evidence="3 4" key="1">
    <citation type="submission" date="2020-04" db="EMBL/GenBank/DDBJ databases">
        <title>Phylogenetic Diversity and Antibacterial Activity against Ralstonia solanacearum of Endophytic Actinomycete Isolated from Moss.</title>
        <authorList>
            <person name="Zhuang X."/>
        </authorList>
    </citation>
    <scope>NUCLEOTIDE SEQUENCE [LARGE SCALE GENOMIC DNA]</scope>
    <source>
        <strain evidence="3 4">LD120</strain>
    </source>
</reference>
<dbReference type="Pfam" id="PF01261">
    <property type="entry name" value="AP_endonuc_2"/>
    <property type="match status" value="1"/>
</dbReference>
<dbReference type="PANTHER" id="PTHR12110">
    <property type="entry name" value="HYDROXYPYRUVATE ISOMERASE"/>
    <property type="match status" value="1"/>
</dbReference>
<dbReference type="GO" id="GO:0016853">
    <property type="term" value="F:isomerase activity"/>
    <property type="evidence" value="ECO:0007669"/>
    <property type="project" value="UniProtKB-KW"/>
</dbReference>
<feature type="region of interest" description="Disordered" evidence="1">
    <location>
        <begin position="277"/>
        <end position="299"/>
    </location>
</feature>
<dbReference type="Gene3D" id="3.20.20.150">
    <property type="entry name" value="Divalent-metal-dependent TIM barrel enzymes"/>
    <property type="match status" value="1"/>
</dbReference>
<proteinExistence type="predicted"/>
<evidence type="ECO:0000313" key="3">
    <source>
        <dbReference type="EMBL" id="NKI44164.1"/>
    </source>
</evidence>
<comment type="caution">
    <text evidence="3">The sequence shown here is derived from an EMBL/GenBank/DDBJ whole genome shotgun (WGS) entry which is preliminary data.</text>
</comment>
<dbReference type="RefSeq" id="WP_168542161.1">
    <property type="nucleotide sequence ID" value="NZ_JAAWWP010000016.1"/>
</dbReference>
<evidence type="ECO:0000259" key="2">
    <source>
        <dbReference type="Pfam" id="PF01261"/>
    </source>
</evidence>
<dbReference type="InterPro" id="IPR013022">
    <property type="entry name" value="Xyl_isomerase-like_TIM-brl"/>
</dbReference>
<gene>
    <name evidence="3" type="ORF">HFV08_23540</name>
</gene>
<feature type="domain" description="Xylose isomerase-like TIM barrel" evidence="2">
    <location>
        <begin position="32"/>
        <end position="267"/>
    </location>
</feature>
<name>A0ABX1HAA7_9ACTN</name>
<dbReference type="InterPro" id="IPR036237">
    <property type="entry name" value="Xyl_isomerase-like_sf"/>
</dbReference>
<sequence>MTLLGVSTSALADPDALDRLRHFEPDVVEFYNYPSGALPAITDFCRRTGVRPALHTPVPYDGPQPLRRFAPTGPEPGDAEEALRLVTETVRCAARIDAVHVVVHFPSPYPPFRPEGFAAARDGFLDSLAGLARTYGVPVLIENLSPNPLLRTPEQYRAALDGRPELGFCLDLGHAHLLGPPYGPVRFARHLGRSIRSMHVYNTTAERYPVHGHEPALPDQRPGDGYLDLPAVLPELLARASPAVLVLEHGPRWDEETAARTGAWLRELLGDHDARARVGRGTASAHDQDLDRRGRQPWQ</sequence>
<dbReference type="InterPro" id="IPR050312">
    <property type="entry name" value="IolE/XylAMocC-like"/>
</dbReference>
<accession>A0ABX1HAA7</accession>
<organism evidence="3 4">
    <name type="scientific">Streptomyces physcomitrii</name>
    <dbReference type="NCBI Taxonomy" id="2724184"/>
    <lineage>
        <taxon>Bacteria</taxon>
        <taxon>Bacillati</taxon>
        <taxon>Actinomycetota</taxon>
        <taxon>Actinomycetes</taxon>
        <taxon>Kitasatosporales</taxon>
        <taxon>Streptomycetaceae</taxon>
        <taxon>Streptomyces</taxon>
    </lineage>
</organism>
<keyword evidence="3" id="KW-0413">Isomerase</keyword>
<dbReference type="EMBL" id="JAAWWP010000016">
    <property type="protein sequence ID" value="NKI44164.1"/>
    <property type="molecule type" value="Genomic_DNA"/>
</dbReference>
<keyword evidence="4" id="KW-1185">Reference proteome</keyword>
<dbReference type="Proteomes" id="UP000772196">
    <property type="component" value="Unassembled WGS sequence"/>
</dbReference>
<protein>
    <submittedName>
        <fullName evidence="3">Sugar phosphate isomerase/epimerase</fullName>
    </submittedName>
</protein>
<dbReference type="PANTHER" id="PTHR12110:SF21">
    <property type="entry name" value="XYLOSE ISOMERASE-LIKE TIM BARREL DOMAIN-CONTAINING PROTEIN"/>
    <property type="match status" value="1"/>
</dbReference>
<feature type="compositionally biased region" description="Basic and acidic residues" evidence="1">
    <location>
        <begin position="286"/>
        <end position="299"/>
    </location>
</feature>
<evidence type="ECO:0000256" key="1">
    <source>
        <dbReference type="SAM" id="MobiDB-lite"/>
    </source>
</evidence>